<gene>
    <name evidence="7" type="ORF">WJX84_011069</name>
</gene>
<evidence type="ECO:0000313" key="7">
    <source>
        <dbReference type="EMBL" id="KAK9864145.1"/>
    </source>
</evidence>
<dbReference type="Pfam" id="PF00642">
    <property type="entry name" value="zf-CCCH"/>
    <property type="match status" value="1"/>
</dbReference>
<feature type="region of interest" description="Disordered" evidence="5">
    <location>
        <begin position="185"/>
        <end position="216"/>
    </location>
</feature>
<evidence type="ECO:0000313" key="8">
    <source>
        <dbReference type="Proteomes" id="UP001485043"/>
    </source>
</evidence>
<dbReference type="SMART" id="SM00356">
    <property type="entry name" value="ZnF_C3H1"/>
    <property type="match status" value="1"/>
</dbReference>
<evidence type="ECO:0000256" key="5">
    <source>
        <dbReference type="SAM" id="MobiDB-lite"/>
    </source>
</evidence>
<comment type="caution">
    <text evidence="7">The sequence shown here is derived from an EMBL/GenBank/DDBJ whole genome shotgun (WGS) entry which is preliminary data.</text>
</comment>
<keyword evidence="8" id="KW-1185">Reference proteome</keyword>
<feature type="compositionally biased region" description="Low complexity" evidence="5">
    <location>
        <begin position="250"/>
        <end position="270"/>
    </location>
</feature>
<organism evidence="7 8">
    <name type="scientific">Apatococcus fuscideae</name>
    <dbReference type="NCBI Taxonomy" id="2026836"/>
    <lineage>
        <taxon>Eukaryota</taxon>
        <taxon>Viridiplantae</taxon>
        <taxon>Chlorophyta</taxon>
        <taxon>core chlorophytes</taxon>
        <taxon>Trebouxiophyceae</taxon>
        <taxon>Chlorellales</taxon>
        <taxon>Chlorellaceae</taxon>
        <taxon>Apatococcus</taxon>
    </lineage>
</organism>
<dbReference type="AlphaFoldDB" id="A0AAW1T3Q8"/>
<dbReference type="InterPro" id="IPR000571">
    <property type="entry name" value="Znf_CCCH"/>
</dbReference>
<dbReference type="GO" id="GO:0008270">
    <property type="term" value="F:zinc ion binding"/>
    <property type="evidence" value="ECO:0007669"/>
    <property type="project" value="UniProtKB-KW"/>
</dbReference>
<feature type="region of interest" description="Disordered" evidence="5">
    <location>
        <begin position="160"/>
        <end position="179"/>
    </location>
</feature>
<feature type="region of interest" description="Disordered" evidence="5">
    <location>
        <begin position="229"/>
        <end position="280"/>
    </location>
</feature>
<reference evidence="7 8" key="1">
    <citation type="journal article" date="2024" name="Nat. Commun.">
        <title>Phylogenomics reveals the evolutionary origins of lichenization in chlorophyte algae.</title>
        <authorList>
            <person name="Puginier C."/>
            <person name="Libourel C."/>
            <person name="Otte J."/>
            <person name="Skaloud P."/>
            <person name="Haon M."/>
            <person name="Grisel S."/>
            <person name="Petersen M."/>
            <person name="Berrin J.G."/>
            <person name="Delaux P.M."/>
            <person name="Dal Grande F."/>
            <person name="Keller J."/>
        </authorList>
    </citation>
    <scope>NUCLEOTIDE SEQUENCE [LARGE SCALE GENOMIC DNA]</scope>
    <source>
        <strain evidence="7 8">SAG 2523</strain>
    </source>
</reference>
<dbReference type="PROSITE" id="PS50103">
    <property type="entry name" value="ZF_C3H1"/>
    <property type="match status" value="1"/>
</dbReference>
<dbReference type="InterPro" id="IPR036855">
    <property type="entry name" value="Znf_CCCH_sf"/>
</dbReference>
<protein>
    <recommendedName>
        <fullName evidence="6">C3H1-type domain-containing protein</fullName>
    </recommendedName>
</protein>
<keyword evidence="2 4" id="KW-0863">Zinc-finger</keyword>
<dbReference type="EMBL" id="JALJOV010000388">
    <property type="protein sequence ID" value="KAK9864145.1"/>
    <property type="molecule type" value="Genomic_DNA"/>
</dbReference>
<accession>A0AAW1T3Q8</accession>
<evidence type="ECO:0000256" key="4">
    <source>
        <dbReference type="PROSITE-ProRule" id="PRU00723"/>
    </source>
</evidence>
<feature type="compositionally biased region" description="Pro residues" evidence="5">
    <location>
        <begin position="169"/>
        <end position="179"/>
    </location>
</feature>
<feature type="zinc finger region" description="C3H1-type" evidence="4">
    <location>
        <begin position="123"/>
        <end position="145"/>
    </location>
</feature>
<dbReference type="Gene3D" id="4.10.1000.10">
    <property type="entry name" value="Zinc finger, CCCH-type"/>
    <property type="match status" value="1"/>
</dbReference>
<feature type="domain" description="C3H1-type" evidence="6">
    <location>
        <begin position="123"/>
        <end position="145"/>
    </location>
</feature>
<evidence type="ECO:0000256" key="2">
    <source>
        <dbReference type="ARBA" id="ARBA00022771"/>
    </source>
</evidence>
<proteinExistence type="predicted"/>
<feature type="region of interest" description="Disordered" evidence="5">
    <location>
        <begin position="61"/>
        <end position="83"/>
    </location>
</feature>
<sequence>MLVCVAGMALHLNQIEGPSPLTCQVYPSIQGGSLWGSAERSHSGPQPGELLSSAVAAEEWGDGQPASPFARPGSTPGSNSKRMHLTPISGGYPLRSPGMSITQGYPPQSLGIPMPRTLHVQRPCRYYLQGFCRDGDHCRFAHLLPGITSPTPPQLLLQSLQQPGATPTPGRPTPITLPRPKLPSIYQQGMRAPGGAQTGDELQPPPTPVATAPGALAFGAPGSSAFGAGSTHMLPVSPHPQGSGPSFMVPTTPSARPSSGSGPSLAGRPSTLSPSAPVFHTQSQPVLPTLQSTGGRMAGRSHSTSPPWIPTLQPTLGGVAESLDGFAVPQRGASFLPSMSAAGWDANRKVETLQSGVMPGHVSQGPGEPGIDEGQEWQAADELCPRGMRPVDSSEGLAMRAALLGLPDELDLEGAALSSPHSS</sequence>
<dbReference type="Proteomes" id="UP001485043">
    <property type="component" value="Unassembled WGS sequence"/>
</dbReference>
<evidence type="ECO:0000256" key="3">
    <source>
        <dbReference type="ARBA" id="ARBA00022833"/>
    </source>
</evidence>
<dbReference type="SUPFAM" id="SSF90229">
    <property type="entry name" value="CCCH zinc finger"/>
    <property type="match status" value="1"/>
</dbReference>
<keyword evidence="3 4" id="KW-0862">Zinc</keyword>
<evidence type="ECO:0000259" key="6">
    <source>
        <dbReference type="PROSITE" id="PS50103"/>
    </source>
</evidence>
<evidence type="ECO:0000256" key="1">
    <source>
        <dbReference type="ARBA" id="ARBA00022723"/>
    </source>
</evidence>
<name>A0AAW1T3Q8_9CHLO</name>
<keyword evidence="1 4" id="KW-0479">Metal-binding</keyword>